<keyword evidence="3" id="KW-1185">Reference proteome</keyword>
<name>A0ABD0WP87_UMBPY</name>
<evidence type="ECO:0000256" key="1">
    <source>
        <dbReference type="SAM" id="MobiDB-lite"/>
    </source>
</evidence>
<organism evidence="2 3">
    <name type="scientific">Umbra pygmaea</name>
    <name type="common">Eastern mudminnow</name>
    <dbReference type="NCBI Taxonomy" id="75934"/>
    <lineage>
        <taxon>Eukaryota</taxon>
        <taxon>Metazoa</taxon>
        <taxon>Chordata</taxon>
        <taxon>Craniata</taxon>
        <taxon>Vertebrata</taxon>
        <taxon>Euteleostomi</taxon>
        <taxon>Actinopterygii</taxon>
        <taxon>Neopterygii</taxon>
        <taxon>Teleostei</taxon>
        <taxon>Protacanthopterygii</taxon>
        <taxon>Esociformes</taxon>
        <taxon>Umbridae</taxon>
        <taxon>Umbra</taxon>
    </lineage>
</organism>
<evidence type="ECO:0000313" key="3">
    <source>
        <dbReference type="Proteomes" id="UP001557470"/>
    </source>
</evidence>
<protein>
    <submittedName>
        <fullName evidence="2">Uncharacterized protein</fullName>
    </submittedName>
</protein>
<accession>A0ABD0WP87</accession>
<evidence type="ECO:0000313" key="2">
    <source>
        <dbReference type="EMBL" id="KAL0978669.1"/>
    </source>
</evidence>
<feature type="compositionally biased region" description="Polar residues" evidence="1">
    <location>
        <begin position="264"/>
        <end position="280"/>
    </location>
</feature>
<sequence>MYTFYNPEVEAAFLLPEFWLDCIIINQQVNQLTTTIKPSCTWIWHQVYELTKNMDKELISADVSKSFECASPSELDCCFVGQSLSALSVEGNSMSLLPPNGIVVDYRDSKPSNVSSIFQSPNPVPTSEPQKLTSLLSVETTTWLSVPVGSKSSTPTQSVLFQKPIPAASFDYTYVEQTASYKHKPACPLDLSYIDLTASQVAWEVSLIKPENNSPKLIHESSMLDLTWSPKFQPAPPSLAEISLIWSGTPPCANNTEENKRSWSEATVGSSLSQTSTSVPVEQDKMSM</sequence>
<reference evidence="2 3" key="1">
    <citation type="submission" date="2024-06" db="EMBL/GenBank/DDBJ databases">
        <authorList>
            <person name="Pan Q."/>
            <person name="Wen M."/>
            <person name="Jouanno E."/>
            <person name="Zahm M."/>
            <person name="Klopp C."/>
            <person name="Cabau C."/>
            <person name="Louis A."/>
            <person name="Berthelot C."/>
            <person name="Parey E."/>
            <person name="Roest Crollius H."/>
            <person name="Montfort J."/>
            <person name="Robinson-Rechavi M."/>
            <person name="Bouchez O."/>
            <person name="Lampietro C."/>
            <person name="Lopez Roques C."/>
            <person name="Donnadieu C."/>
            <person name="Postlethwait J."/>
            <person name="Bobe J."/>
            <person name="Verreycken H."/>
            <person name="Guiguen Y."/>
        </authorList>
    </citation>
    <scope>NUCLEOTIDE SEQUENCE [LARGE SCALE GENOMIC DNA]</scope>
    <source>
        <strain evidence="2">Up_M1</strain>
        <tissue evidence="2">Testis</tissue>
    </source>
</reference>
<feature type="region of interest" description="Disordered" evidence="1">
    <location>
        <begin position="250"/>
        <end position="288"/>
    </location>
</feature>
<gene>
    <name evidence="2" type="ORF">UPYG_G00173710</name>
</gene>
<dbReference type="AlphaFoldDB" id="A0ABD0WP87"/>
<dbReference type="EMBL" id="JAGEUA010000005">
    <property type="protein sequence ID" value="KAL0978669.1"/>
    <property type="molecule type" value="Genomic_DNA"/>
</dbReference>
<comment type="caution">
    <text evidence="2">The sequence shown here is derived from an EMBL/GenBank/DDBJ whole genome shotgun (WGS) entry which is preliminary data.</text>
</comment>
<dbReference type="Proteomes" id="UP001557470">
    <property type="component" value="Unassembled WGS sequence"/>
</dbReference>
<proteinExistence type="predicted"/>